<dbReference type="InterPro" id="IPR036388">
    <property type="entry name" value="WH-like_DNA-bd_sf"/>
</dbReference>
<dbReference type="OrthoDB" id="4313922at2"/>
<sequence>MNTQKITVVIADDHPIVLLGVRELVERDERFEVIGEAVSSSDLIKLLNDRVPDIVITDYNMPENSIYGDGLKLIQYLVRHFPSSQILVLTMVSNSLILSRLYDLGVAGVVQKSQLHAEIQRALDALSQKRVYKTLEVKKTSVIEDNRQVDERLALLSIRELEILRLFVSGMSLRDIALDQNRSAKTISTQKVAAMRKLEVETDQELITYCLAANLFK</sequence>
<accession>A0A2Z4RSF4</accession>
<dbReference type="PROSITE" id="PS50043">
    <property type="entry name" value="HTH_LUXR_2"/>
    <property type="match status" value="1"/>
</dbReference>
<dbReference type="PANTHER" id="PTHR45566">
    <property type="entry name" value="HTH-TYPE TRANSCRIPTIONAL REGULATOR YHJB-RELATED"/>
    <property type="match status" value="1"/>
</dbReference>
<organism evidence="6 7">
    <name type="scientific">Pseudomonas putida</name>
    <name type="common">Arthrobacter siderocapsulatus</name>
    <dbReference type="NCBI Taxonomy" id="303"/>
    <lineage>
        <taxon>Bacteria</taxon>
        <taxon>Pseudomonadati</taxon>
        <taxon>Pseudomonadota</taxon>
        <taxon>Gammaproteobacteria</taxon>
        <taxon>Pseudomonadales</taxon>
        <taxon>Pseudomonadaceae</taxon>
        <taxon>Pseudomonas</taxon>
    </lineage>
</organism>
<dbReference type="InterPro" id="IPR051015">
    <property type="entry name" value="EvgA-like"/>
</dbReference>
<dbReference type="GO" id="GO:0003677">
    <property type="term" value="F:DNA binding"/>
    <property type="evidence" value="ECO:0007669"/>
    <property type="project" value="UniProtKB-KW"/>
</dbReference>
<dbReference type="Pfam" id="PF00196">
    <property type="entry name" value="GerE"/>
    <property type="match status" value="1"/>
</dbReference>
<evidence type="ECO:0000259" key="5">
    <source>
        <dbReference type="PROSITE" id="PS50110"/>
    </source>
</evidence>
<dbReference type="Gene3D" id="3.40.50.2300">
    <property type="match status" value="1"/>
</dbReference>
<dbReference type="PANTHER" id="PTHR45566:SF2">
    <property type="entry name" value="NARL SUBFAMILY"/>
    <property type="match status" value="1"/>
</dbReference>
<evidence type="ECO:0000256" key="1">
    <source>
        <dbReference type="ARBA" id="ARBA00022553"/>
    </source>
</evidence>
<dbReference type="InterPro" id="IPR001789">
    <property type="entry name" value="Sig_transdc_resp-reg_receiver"/>
</dbReference>
<name>A0A2Z4RSF4_PSEPU</name>
<keyword evidence="1 3" id="KW-0597">Phosphoprotein</keyword>
<dbReference type="Pfam" id="PF00072">
    <property type="entry name" value="Response_reg"/>
    <property type="match status" value="1"/>
</dbReference>
<dbReference type="GO" id="GO:0006355">
    <property type="term" value="P:regulation of DNA-templated transcription"/>
    <property type="evidence" value="ECO:0007669"/>
    <property type="project" value="InterPro"/>
</dbReference>
<dbReference type="Proteomes" id="UP000250299">
    <property type="component" value="Chromosome"/>
</dbReference>
<gene>
    <name evidence="6" type="ORF">DKY63_31055</name>
</gene>
<evidence type="ECO:0000259" key="4">
    <source>
        <dbReference type="PROSITE" id="PS50043"/>
    </source>
</evidence>
<dbReference type="SUPFAM" id="SSF52172">
    <property type="entry name" value="CheY-like"/>
    <property type="match status" value="1"/>
</dbReference>
<dbReference type="SMART" id="SM00448">
    <property type="entry name" value="REC"/>
    <property type="match status" value="1"/>
</dbReference>
<dbReference type="CDD" id="cd06170">
    <property type="entry name" value="LuxR_C_like"/>
    <property type="match status" value="1"/>
</dbReference>
<keyword evidence="2" id="KW-0238">DNA-binding</keyword>
<dbReference type="EMBL" id="CP029693">
    <property type="protein sequence ID" value="AWY44111.1"/>
    <property type="molecule type" value="Genomic_DNA"/>
</dbReference>
<dbReference type="InterPro" id="IPR058245">
    <property type="entry name" value="NreC/VraR/RcsB-like_REC"/>
</dbReference>
<dbReference type="InterPro" id="IPR000792">
    <property type="entry name" value="Tscrpt_reg_LuxR_C"/>
</dbReference>
<evidence type="ECO:0000313" key="7">
    <source>
        <dbReference type="Proteomes" id="UP000250299"/>
    </source>
</evidence>
<dbReference type="PRINTS" id="PR00038">
    <property type="entry name" value="HTHLUXR"/>
</dbReference>
<feature type="domain" description="Response regulatory" evidence="5">
    <location>
        <begin position="7"/>
        <end position="127"/>
    </location>
</feature>
<proteinExistence type="predicted"/>
<dbReference type="SMART" id="SM00421">
    <property type="entry name" value="HTH_LUXR"/>
    <property type="match status" value="1"/>
</dbReference>
<evidence type="ECO:0000313" key="6">
    <source>
        <dbReference type="EMBL" id="AWY44111.1"/>
    </source>
</evidence>
<feature type="modified residue" description="4-aspartylphosphate" evidence="3">
    <location>
        <position position="58"/>
    </location>
</feature>
<dbReference type="AlphaFoldDB" id="A0A2Z4RSF4"/>
<dbReference type="Gene3D" id="1.10.10.10">
    <property type="entry name" value="Winged helix-like DNA-binding domain superfamily/Winged helix DNA-binding domain"/>
    <property type="match status" value="1"/>
</dbReference>
<dbReference type="CDD" id="cd17535">
    <property type="entry name" value="REC_NarL-like"/>
    <property type="match status" value="1"/>
</dbReference>
<dbReference type="RefSeq" id="WP_110967630.1">
    <property type="nucleotide sequence ID" value="NZ_CP029693.1"/>
</dbReference>
<evidence type="ECO:0000256" key="3">
    <source>
        <dbReference type="PROSITE-ProRule" id="PRU00169"/>
    </source>
</evidence>
<dbReference type="SUPFAM" id="SSF46894">
    <property type="entry name" value="C-terminal effector domain of the bipartite response regulators"/>
    <property type="match status" value="1"/>
</dbReference>
<dbReference type="PROSITE" id="PS50110">
    <property type="entry name" value="RESPONSE_REGULATORY"/>
    <property type="match status" value="1"/>
</dbReference>
<dbReference type="InterPro" id="IPR011006">
    <property type="entry name" value="CheY-like_superfamily"/>
</dbReference>
<feature type="domain" description="HTH luxR-type" evidence="4">
    <location>
        <begin position="149"/>
        <end position="214"/>
    </location>
</feature>
<dbReference type="GO" id="GO:0000160">
    <property type="term" value="P:phosphorelay signal transduction system"/>
    <property type="evidence" value="ECO:0007669"/>
    <property type="project" value="InterPro"/>
</dbReference>
<evidence type="ECO:0000256" key="2">
    <source>
        <dbReference type="ARBA" id="ARBA00023125"/>
    </source>
</evidence>
<dbReference type="InterPro" id="IPR016032">
    <property type="entry name" value="Sig_transdc_resp-reg_C-effctor"/>
</dbReference>
<reference evidence="6 7" key="1">
    <citation type="submission" date="2018-05" db="EMBL/GenBank/DDBJ databases">
        <title>Whole genome sequence of Pseudomonas putida JBC17.</title>
        <authorList>
            <person name="Lee Y.H."/>
            <person name="David K."/>
        </authorList>
    </citation>
    <scope>NUCLEOTIDE SEQUENCE [LARGE SCALE GENOMIC DNA]</scope>
    <source>
        <strain evidence="6 7">JBC17</strain>
    </source>
</reference>
<protein>
    <submittedName>
        <fullName evidence="6">Response regulator</fullName>
    </submittedName>
</protein>